<feature type="region of interest" description="Disordered" evidence="1">
    <location>
        <begin position="21"/>
        <end position="330"/>
    </location>
</feature>
<organism evidence="2 3">
    <name type="scientific">Polychaeton citri CBS 116435</name>
    <dbReference type="NCBI Taxonomy" id="1314669"/>
    <lineage>
        <taxon>Eukaryota</taxon>
        <taxon>Fungi</taxon>
        <taxon>Dikarya</taxon>
        <taxon>Ascomycota</taxon>
        <taxon>Pezizomycotina</taxon>
        <taxon>Dothideomycetes</taxon>
        <taxon>Dothideomycetidae</taxon>
        <taxon>Capnodiales</taxon>
        <taxon>Capnodiaceae</taxon>
        <taxon>Polychaeton</taxon>
    </lineage>
</organism>
<protein>
    <submittedName>
        <fullName evidence="2">Uncharacterized protein</fullName>
    </submittedName>
</protein>
<accession>A0A9P4UKY9</accession>
<feature type="compositionally biased region" description="Basic and acidic residues" evidence="1">
    <location>
        <begin position="249"/>
        <end position="262"/>
    </location>
</feature>
<keyword evidence="3" id="KW-1185">Reference proteome</keyword>
<evidence type="ECO:0000256" key="1">
    <source>
        <dbReference type="SAM" id="MobiDB-lite"/>
    </source>
</evidence>
<evidence type="ECO:0000313" key="3">
    <source>
        <dbReference type="Proteomes" id="UP000799441"/>
    </source>
</evidence>
<name>A0A9P4UKY9_9PEZI</name>
<feature type="region of interest" description="Disordered" evidence="1">
    <location>
        <begin position="403"/>
        <end position="433"/>
    </location>
</feature>
<proteinExistence type="predicted"/>
<feature type="compositionally biased region" description="Basic and acidic residues" evidence="1">
    <location>
        <begin position="422"/>
        <end position="433"/>
    </location>
</feature>
<feature type="compositionally biased region" description="Low complexity" evidence="1">
    <location>
        <begin position="207"/>
        <end position="248"/>
    </location>
</feature>
<gene>
    <name evidence="2" type="ORF">K431DRAFT_298691</name>
</gene>
<evidence type="ECO:0000313" key="2">
    <source>
        <dbReference type="EMBL" id="KAF2716400.1"/>
    </source>
</evidence>
<reference evidence="2" key="1">
    <citation type="journal article" date="2020" name="Stud. Mycol.">
        <title>101 Dothideomycetes genomes: a test case for predicting lifestyles and emergence of pathogens.</title>
        <authorList>
            <person name="Haridas S."/>
            <person name="Albert R."/>
            <person name="Binder M."/>
            <person name="Bloem J."/>
            <person name="Labutti K."/>
            <person name="Salamov A."/>
            <person name="Andreopoulos B."/>
            <person name="Baker S."/>
            <person name="Barry K."/>
            <person name="Bills G."/>
            <person name="Bluhm B."/>
            <person name="Cannon C."/>
            <person name="Castanera R."/>
            <person name="Culley D."/>
            <person name="Daum C."/>
            <person name="Ezra D."/>
            <person name="Gonzalez J."/>
            <person name="Henrissat B."/>
            <person name="Kuo A."/>
            <person name="Liang C."/>
            <person name="Lipzen A."/>
            <person name="Lutzoni F."/>
            <person name="Magnuson J."/>
            <person name="Mondo S."/>
            <person name="Nolan M."/>
            <person name="Ohm R."/>
            <person name="Pangilinan J."/>
            <person name="Park H.-J."/>
            <person name="Ramirez L."/>
            <person name="Alfaro M."/>
            <person name="Sun H."/>
            <person name="Tritt A."/>
            <person name="Yoshinaga Y."/>
            <person name="Zwiers L.-H."/>
            <person name="Turgeon B."/>
            <person name="Goodwin S."/>
            <person name="Spatafora J."/>
            <person name="Crous P."/>
            <person name="Grigoriev I."/>
        </authorList>
    </citation>
    <scope>NUCLEOTIDE SEQUENCE</scope>
    <source>
        <strain evidence="2">CBS 116435</strain>
    </source>
</reference>
<sequence>MGLFSSFSRKGRANAAAVALLQSTPPSSYSATPTRTTASASKTTVTSTVTVVHPVSSEKKDRKARRRSRTVGAEDAPKYNHSSSTATTDNRKKRRSWFGAPKPVEVDVPDVPLIPSGQKGSDYVSTMPAARGGRRKSFFGGKKEGESDVPAVPTLSDLKAATSTAAAATTVVTEQKEKRKSVFRSKSTETLRRRMSLLGGKPDPDVDVPAVPSVPGSSRPVTAAIPTSTSPPHASPQQQSQPSKASTQDAEKRKSVVKERRQSTITRRQSRRSRARSWLVSSSNPDHDSEINATALPSMPALTHSSSASDTSVSSSIGPQGRGKNAQRPMSCGGALSGGDRLYLPRSAAKGFLKSTTLAPEAARQSYRRSLGMRGDDFDDAAMFLSEEQMAEWERLKGMFVHEKGPEGSMSGGVLSAQEDEADRKRGEGREGLFSDNDALAALECGIAR</sequence>
<comment type="caution">
    <text evidence="2">The sequence shown here is derived from an EMBL/GenBank/DDBJ whole genome shotgun (WGS) entry which is preliminary data.</text>
</comment>
<feature type="compositionally biased region" description="Low complexity" evidence="1">
    <location>
        <begin position="305"/>
        <end position="316"/>
    </location>
</feature>
<dbReference type="EMBL" id="MU003877">
    <property type="protein sequence ID" value="KAF2716400.1"/>
    <property type="molecule type" value="Genomic_DNA"/>
</dbReference>
<dbReference type="OrthoDB" id="3646447at2759"/>
<feature type="compositionally biased region" description="Low complexity" evidence="1">
    <location>
        <begin position="23"/>
        <end position="55"/>
    </location>
</feature>
<dbReference type="Proteomes" id="UP000799441">
    <property type="component" value="Unassembled WGS sequence"/>
</dbReference>
<feature type="compositionally biased region" description="Low complexity" evidence="1">
    <location>
        <begin position="160"/>
        <end position="173"/>
    </location>
</feature>
<dbReference type="AlphaFoldDB" id="A0A9P4UKY9"/>